<evidence type="ECO:0000313" key="6">
    <source>
        <dbReference type="Proteomes" id="UP000671908"/>
    </source>
</evidence>
<evidence type="ECO:0000259" key="4">
    <source>
        <dbReference type="Pfam" id="PF00456"/>
    </source>
</evidence>
<sequence length="268" mass="29282">MDEKKDLQAVAARCRRRIISMIYKANAGHPGGSLSIMDIITVIFQKYMTKDKSGKDKFILSKGHAVPALYAILCEKGLLDEGLLSQYRAVDSPLEGHPWTVKLPNAIDATTGLLGQGLSIGMGMALAKKRNKDPHRVFVAVGDGEIEVGQFWEAAMFAPSFELENLVCIIDRNGFSSHGKVTVPEPLADKMQSFGWNCISIDGHDFDAIIEALDPTQTKKHPKKPLCIIAKTVKGKGVPYMENNPAWHSKGLSDDEYKSAMAALGEVV</sequence>
<evidence type="ECO:0000313" key="5">
    <source>
        <dbReference type="EMBL" id="QTQ14038.1"/>
    </source>
</evidence>
<dbReference type="Proteomes" id="UP000671908">
    <property type="component" value="Chromosome"/>
</dbReference>
<dbReference type="KEGG" id="tpav:HRQ91_05980"/>
<dbReference type="SUPFAM" id="SSF52518">
    <property type="entry name" value="Thiamin diphosphate-binding fold (THDP-binding)"/>
    <property type="match status" value="1"/>
</dbReference>
<dbReference type="Gene3D" id="3.40.50.970">
    <property type="match status" value="1"/>
</dbReference>
<dbReference type="RefSeq" id="WP_210118733.1">
    <property type="nucleotide sequence ID" value="NZ_CP054142.1"/>
</dbReference>
<name>A0A975IEL6_9SPIR</name>
<organism evidence="5 6">
    <name type="scientific">Treponema parvum</name>
    <dbReference type="NCBI Taxonomy" id="138851"/>
    <lineage>
        <taxon>Bacteria</taxon>
        <taxon>Pseudomonadati</taxon>
        <taxon>Spirochaetota</taxon>
        <taxon>Spirochaetia</taxon>
        <taxon>Spirochaetales</taxon>
        <taxon>Treponemataceae</taxon>
        <taxon>Treponema</taxon>
    </lineage>
</organism>
<dbReference type="EMBL" id="CP054142">
    <property type="protein sequence ID" value="QTQ14038.1"/>
    <property type="molecule type" value="Genomic_DNA"/>
</dbReference>
<proteinExistence type="inferred from homology"/>
<keyword evidence="3" id="KW-0786">Thiamine pyrophosphate</keyword>
<dbReference type="Pfam" id="PF00456">
    <property type="entry name" value="Transketolase_N"/>
    <property type="match status" value="1"/>
</dbReference>
<evidence type="ECO:0000256" key="3">
    <source>
        <dbReference type="ARBA" id="ARBA00023052"/>
    </source>
</evidence>
<feature type="domain" description="Transketolase N-terminal" evidence="4">
    <location>
        <begin position="14"/>
        <end position="265"/>
    </location>
</feature>
<dbReference type="InterPro" id="IPR029061">
    <property type="entry name" value="THDP-binding"/>
</dbReference>
<keyword evidence="6" id="KW-1185">Reference proteome</keyword>
<evidence type="ECO:0000256" key="1">
    <source>
        <dbReference type="ARBA" id="ARBA00001964"/>
    </source>
</evidence>
<comment type="cofactor">
    <cofactor evidence="1">
        <name>thiamine diphosphate</name>
        <dbReference type="ChEBI" id="CHEBI:58937"/>
    </cofactor>
</comment>
<dbReference type="CDD" id="cd02012">
    <property type="entry name" value="TPP_TK"/>
    <property type="match status" value="1"/>
</dbReference>
<reference evidence="5 6" key="1">
    <citation type="journal article" date="2021" name="Microbiol. Resour. Announc.">
        <title>Complete Genome Sequences of Three Human Oral Treponema parvum Isolates.</title>
        <authorList>
            <person name="Zeng H."/>
            <person name="Watt R.M."/>
        </authorList>
    </citation>
    <scope>NUCLEOTIDE SEQUENCE [LARGE SCALE GENOMIC DNA]</scope>
    <source>
        <strain evidence="5 6">ATCC 700770</strain>
    </source>
</reference>
<protein>
    <submittedName>
        <fullName evidence="5">Transketolase</fullName>
    </submittedName>
</protein>
<dbReference type="AlphaFoldDB" id="A0A975IEL6"/>
<dbReference type="InterPro" id="IPR005474">
    <property type="entry name" value="Transketolase_N"/>
</dbReference>
<dbReference type="PANTHER" id="PTHR47514:SF1">
    <property type="entry name" value="TRANSKETOLASE N-TERMINAL SECTION-RELATED"/>
    <property type="match status" value="1"/>
</dbReference>
<evidence type="ECO:0000256" key="2">
    <source>
        <dbReference type="ARBA" id="ARBA00007131"/>
    </source>
</evidence>
<accession>A0A975IEL6</accession>
<comment type="similarity">
    <text evidence="2">Belongs to the transketolase family.</text>
</comment>
<dbReference type="PANTHER" id="PTHR47514">
    <property type="entry name" value="TRANSKETOLASE N-TERMINAL SECTION-RELATED"/>
    <property type="match status" value="1"/>
</dbReference>
<gene>
    <name evidence="5" type="ORF">HRQ91_05980</name>
</gene>